<evidence type="ECO:0000313" key="3">
    <source>
        <dbReference type="EMBL" id="KAB2379222.1"/>
    </source>
</evidence>
<gene>
    <name evidence="3" type="ORF">F9B16_21410</name>
</gene>
<dbReference type="OrthoDB" id="9768793at2"/>
<organism evidence="3 4">
    <name type="scientific">Actinomadura montaniterrae</name>
    <dbReference type="NCBI Taxonomy" id="1803903"/>
    <lineage>
        <taxon>Bacteria</taxon>
        <taxon>Bacillati</taxon>
        <taxon>Actinomycetota</taxon>
        <taxon>Actinomycetes</taxon>
        <taxon>Streptosporangiales</taxon>
        <taxon>Thermomonosporaceae</taxon>
        <taxon>Actinomadura</taxon>
    </lineage>
</organism>
<dbReference type="Proteomes" id="UP000483004">
    <property type="component" value="Unassembled WGS sequence"/>
</dbReference>
<feature type="domain" description="NADP-dependent oxidoreductase" evidence="2">
    <location>
        <begin position="15"/>
        <end position="297"/>
    </location>
</feature>
<dbReference type="EMBL" id="WBMR01000061">
    <property type="protein sequence ID" value="KAB2379222.1"/>
    <property type="molecule type" value="Genomic_DNA"/>
</dbReference>
<evidence type="ECO:0000256" key="1">
    <source>
        <dbReference type="ARBA" id="ARBA00023002"/>
    </source>
</evidence>
<dbReference type="GO" id="GO:0005829">
    <property type="term" value="C:cytosol"/>
    <property type="evidence" value="ECO:0007669"/>
    <property type="project" value="TreeGrafter"/>
</dbReference>
<dbReference type="AlphaFoldDB" id="A0A6L3VT51"/>
<evidence type="ECO:0000313" key="4">
    <source>
        <dbReference type="Proteomes" id="UP000483004"/>
    </source>
</evidence>
<dbReference type="InterPro" id="IPR023210">
    <property type="entry name" value="NADP_OxRdtase_dom"/>
</dbReference>
<comment type="caution">
    <text evidence="3">The sequence shown here is derived from an EMBL/GenBank/DDBJ whole genome shotgun (WGS) entry which is preliminary data.</text>
</comment>
<dbReference type="GO" id="GO:0016491">
    <property type="term" value="F:oxidoreductase activity"/>
    <property type="evidence" value="ECO:0007669"/>
    <property type="project" value="UniProtKB-KW"/>
</dbReference>
<dbReference type="PANTHER" id="PTHR43364">
    <property type="entry name" value="NADH-SPECIFIC METHYLGLYOXAL REDUCTASE-RELATED"/>
    <property type="match status" value="1"/>
</dbReference>
<keyword evidence="1" id="KW-0560">Oxidoreductase</keyword>
<evidence type="ECO:0000259" key="2">
    <source>
        <dbReference type="Pfam" id="PF00248"/>
    </source>
</evidence>
<dbReference type="PRINTS" id="PR00069">
    <property type="entry name" value="ALDKETRDTASE"/>
</dbReference>
<sequence>MRHRLLGRSGMRVSELCLGTMTFGSGGRTAGAGEDAYRAIYAAYRAAGGNFVDTAGVYSGGESETIVGRLIAAERDAVVVATKFALPAGDDANSGGGHRKSMRRSVETSLRRLGTDHVDLLWVHAWDQCTPAEETLRGLDDLVRAGKVLAIGVSNTPAWVIARSQAIAELRGWSAFCALQVEYSLAARTVERELLPMAASLGLSVSGWSPLARGLLAGKEPGGRAKALYPGLRRAVDAAAAVAAEIGTTTARVALAWLLRQGVTPVLGASRPAQIRDNLGALDVRLDGEQAARLDEATRVDLGYPHDFLRTRCPTLAIPAGELHSL</sequence>
<dbReference type="SUPFAM" id="SSF51430">
    <property type="entry name" value="NAD(P)-linked oxidoreductase"/>
    <property type="match status" value="1"/>
</dbReference>
<dbReference type="PANTHER" id="PTHR43364:SF4">
    <property type="entry name" value="NAD(P)-LINKED OXIDOREDUCTASE SUPERFAMILY PROTEIN"/>
    <property type="match status" value="1"/>
</dbReference>
<dbReference type="Gene3D" id="3.20.20.100">
    <property type="entry name" value="NADP-dependent oxidoreductase domain"/>
    <property type="match status" value="1"/>
</dbReference>
<accession>A0A6L3VT51</accession>
<reference evidence="3 4" key="1">
    <citation type="submission" date="2019-09" db="EMBL/GenBank/DDBJ databases">
        <title>Actinomadura physcomitrii sp. nov., a novel actinomycete isolated from moss [Physcomitrium sphaericum (Ludw) Fuernr].</title>
        <authorList>
            <person name="Liu C."/>
            <person name="Zhuang X."/>
        </authorList>
    </citation>
    <scope>NUCLEOTIDE SEQUENCE [LARGE SCALE GENOMIC DNA]</scope>
    <source>
        <strain evidence="3 4">CYP1-1B</strain>
    </source>
</reference>
<keyword evidence="4" id="KW-1185">Reference proteome</keyword>
<dbReference type="InterPro" id="IPR050523">
    <property type="entry name" value="AKR_Detox_Biosynth"/>
</dbReference>
<dbReference type="Pfam" id="PF00248">
    <property type="entry name" value="Aldo_ket_red"/>
    <property type="match status" value="1"/>
</dbReference>
<dbReference type="InterPro" id="IPR036812">
    <property type="entry name" value="NAD(P)_OxRdtase_dom_sf"/>
</dbReference>
<name>A0A6L3VT51_9ACTN</name>
<protein>
    <submittedName>
        <fullName evidence="3">Aldo/keto reductase</fullName>
    </submittedName>
</protein>
<dbReference type="InterPro" id="IPR020471">
    <property type="entry name" value="AKR"/>
</dbReference>
<dbReference type="CDD" id="cd19080">
    <property type="entry name" value="AKR_AKR9A_9B"/>
    <property type="match status" value="1"/>
</dbReference>
<proteinExistence type="predicted"/>